<sequence length="112" mass="12855">MPTDDPADRVRSFYDALDDHDYDRLTSLLAPDFVHDRPGLTLDGRDRFVQFMREERPNRETSHPIDAIYRDGDGELAVRGRLLDDDGEKMAAFVDVFGFGDDGIESVRTYTR</sequence>
<proteinExistence type="predicted"/>
<dbReference type="KEGG" id="hut:Huta_1324"/>
<dbReference type="Gene3D" id="3.10.450.50">
    <property type="match status" value="1"/>
</dbReference>
<dbReference type="EMBL" id="CP001687">
    <property type="protein sequence ID" value="ACV11500.1"/>
    <property type="molecule type" value="Genomic_DNA"/>
</dbReference>
<dbReference type="GeneID" id="8383601"/>
<evidence type="ECO:0000313" key="2">
    <source>
        <dbReference type="EMBL" id="ACV11500.1"/>
    </source>
</evidence>
<dbReference type="RefSeq" id="WP_015789074.1">
    <property type="nucleotide sequence ID" value="NC_013158.1"/>
</dbReference>
<dbReference type="InterPro" id="IPR032710">
    <property type="entry name" value="NTF2-like_dom_sf"/>
</dbReference>
<keyword evidence="3" id="KW-1185">Reference proteome</keyword>
<gene>
    <name evidence="2" type="ordered locus">Huta_1324</name>
</gene>
<organism evidence="2 3">
    <name type="scientific">Halorhabdus utahensis (strain DSM 12940 / JCM 11049 / AX-2)</name>
    <dbReference type="NCBI Taxonomy" id="519442"/>
    <lineage>
        <taxon>Archaea</taxon>
        <taxon>Methanobacteriati</taxon>
        <taxon>Methanobacteriota</taxon>
        <taxon>Stenosarchaea group</taxon>
        <taxon>Halobacteria</taxon>
        <taxon>Halobacteriales</taxon>
        <taxon>Haloarculaceae</taxon>
        <taxon>Halorhabdus</taxon>
    </lineage>
</organism>
<dbReference type="OrthoDB" id="145984at2157"/>
<dbReference type="STRING" id="519442.Huta_1324"/>
<evidence type="ECO:0000259" key="1">
    <source>
        <dbReference type="Pfam" id="PF12680"/>
    </source>
</evidence>
<dbReference type="eggNOG" id="arCOG03106">
    <property type="taxonomic scope" value="Archaea"/>
</dbReference>
<dbReference type="Pfam" id="PF12680">
    <property type="entry name" value="SnoaL_2"/>
    <property type="match status" value="1"/>
</dbReference>
<reference evidence="2 3" key="1">
    <citation type="journal article" date="2009" name="Stand. Genomic Sci.">
        <title>Complete genome sequence of Halorhabdus utahensis type strain (AX-2).</title>
        <authorList>
            <person name="Anderson I."/>
            <person name="Tindall B.J."/>
            <person name="Pomrenke H."/>
            <person name="Goker M."/>
            <person name="Lapidus A."/>
            <person name="Nolan M."/>
            <person name="Copeland A."/>
            <person name="Glavina Del Rio T."/>
            <person name="Chen F."/>
            <person name="Tice H."/>
            <person name="Cheng J.F."/>
            <person name="Lucas S."/>
            <person name="Chertkov O."/>
            <person name="Bruce D."/>
            <person name="Brettin T."/>
            <person name="Detter J.C."/>
            <person name="Han C."/>
            <person name="Goodwin L."/>
            <person name="Land M."/>
            <person name="Hauser L."/>
            <person name="Chang Y.J."/>
            <person name="Jeffries C.D."/>
            <person name="Pitluck S."/>
            <person name="Pati A."/>
            <person name="Mavromatis K."/>
            <person name="Ivanova N."/>
            <person name="Ovchinnikova G."/>
            <person name="Chen A."/>
            <person name="Palaniappan K."/>
            <person name="Chain P."/>
            <person name="Rohde M."/>
            <person name="Bristow J."/>
            <person name="Eisen J.A."/>
            <person name="Markowitz V."/>
            <person name="Hugenholtz P."/>
            <person name="Kyrpides N.C."/>
            <person name="Klenk H.P."/>
        </authorList>
    </citation>
    <scope>NUCLEOTIDE SEQUENCE [LARGE SCALE GENOMIC DNA]</scope>
    <source>
        <strain evidence="3">DSM 12940 / JCM 11049 / AX-2</strain>
    </source>
</reference>
<dbReference type="SUPFAM" id="SSF54427">
    <property type="entry name" value="NTF2-like"/>
    <property type="match status" value="1"/>
</dbReference>
<dbReference type="InterPro" id="IPR037401">
    <property type="entry name" value="SnoaL-like"/>
</dbReference>
<protein>
    <recommendedName>
        <fullName evidence="1">SnoaL-like domain-containing protein</fullName>
    </recommendedName>
</protein>
<accession>C7NNA0</accession>
<dbReference type="Proteomes" id="UP000002071">
    <property type="component" value="Chromosome"/>
</dbReference>
<evidence type="ECO:0000313" key="3">
    <source>
        <dbReference type="Proteomes" id="UP000002071"/>
    </source>
</evidence>
<feature type="domain" description="SnoaL-like" evidence="1">
    <location>
        <begin position="10"/>
        <end position="103"/>
    </location>
</feature>
<name>C7NNA0_HALUD</name>
<dbReference type="AlphaFoldDB" id="C7NNA0"/>
<dbReference type="HOGENOM" id="CLU_147287_1_1_2"/>